<reference evidence="3" key="1">
    <citation type="submission" date="2023-02" db="EMBL/GenBank/DDBJ databases">
        <title>Enrichment on poylsaccharides allowed isolation of novel metabolic and taxonomic groups of Haloarchaea.</title>
        <authorList>
            <person name="Sorokin D.Y."/>
            <person name="Elcheninov A.G."/>
            <person name="Khizhniak T.V."/>
            <person name="Kolganova T.V."/>
            <person name="Kublanov I.V."/>
        </authorList>
    </citation>
    <scope>NUCLEOTIDE SEQUENCE</scope>
    <source>
        <strain evidence="2 4">HArc-curdl5-1</strain>
        <strain evidence="3">HArc-curdl7</strain>
    </source>
</reference>
<feature type="region of interest" description="Disordered" evidence="1">
    <location>
        <begin position="535"/>
        <end position="555"/>
    </location>
</feature>
<feature type="compositionally biased region" description="Polar residues" evidence="1">
    <location>
        <begin position="821"/>
        <end position="854"/>
    </location>
</feature>
<feature type="region of interest" description="Disordered" evidence="1">
    <location>
        <begin position="1033"/>
        <end position="1137"/>
    </location>
</feature>
<dbReference type="Proteomes" id="UP001209746">
    <property type="component" value="Unassembled WGS sequence"/>
</dbReference>
<feature type="compositionally biased region" description="Low complexity" evidence="1">
    <location>
        <begin position="946"/>
        <end position="961"/>
    </location>
</feature>
<dbReference type="EMBL" id="JAOPKD010000016">
    <property type="protein sequence ID" value="MCU4727914.1"/>
    <property type="molecule type" value="Genomic_DNA"/>
</dbReference>
<feature type="compositionally biased region" description="Low complexity" evidence="1">
    <location>
        <begin position="1081"/>
        <end position="1091"/>
    </location>
</feature>
<feature type="compositionally biased region" description="Basic and acidic residues" evidence="1">
    <location>
        <begin position="96"/>
        <end position="111"/>
    </location>
</feature>
<protein>
    <submittedName>
        <fullName evidence="3">Uncharacterized protein</fullName>
    </submittedName>
</protein>
<dbReference type="AlphaFoldDB" id="A0AAE3IDU7"/>
<evidence type="ECO:0000256" key="1">
    <source>
        <dbReference type="SAM" id="MobiDB-lite"/>
    </source>
</evidence>
<evidence type="ECO:0000313" key="4">
    <source>
        <dbReference type="Proteomes" id="UP001208186"/>
    </source>
</evidence>
<feature type="region of interest" description="Disordered" evidence="1">
    <location>
        <begin position="813"/>
        <end position="986"/>
    </location>
</feature>
<keyword evidence="4" id="KW-1185">Reference proteome</keyword>
<evidence type="ECO:0000313" key="3">
    <source>
        <dbReference type="EMBL" id="MCU4727914.1"/>
    </source>
</evidence>
<sequence length="1137" mass="120130">MADEQTVLSDGTRVSDAFGGAETYIENQQEEQDDSEKQDERENTQDNGPETPQGTPPDPENGPDPSPDSAGLGTPDFVDRLTDSPLDTVRNAIGEGIDRARELAEEQRDQQQSDSSGRTPRDPSEGIPSGSETIQDGQPEESASEPTQPVDQQQPEDALQGVNLNELSPERARELIGEGEGFGKQQYQGASTDIPLDEQRRATGSPVRPSDPAFDAQASLQQLAYAVNNPTIDPSVEAQARLAQRSPLELRALGLSGGEIRSISPAIENADDLAKPDLFDETFGAETARGYSERKEEQLRQANRGAPRRRQDEPEQVQEQLAEIRQGAAERFDEEFSTVDIGTGAVQLERDDGEVTPTLRPGIRRQIQSERLQSLQEETAQQIADQTGADLTAEDIQLDYRGGFETEVTESGQRQAIASQLSGELPIDLQSSDVRLTEGGRGYGLTEGAQADLQQTRREQIATELNPQIPKIDVGADDVTLDDGQARLTDDVQNQIAQRQDAALDLAGGFAEASSQQVADALETIGSNIDALVGDGDATQPVDEQTDGQPPAPDLGAIGVDPEGSVDDPADIEAEGDVFEGDIYRPDQSRFTQSTVQTPERGATGIGGLVGAFGPNAIADASARTTAQVNQAIPYVGESVGEGINIGVDILGAPIDLAQGDDPDISGEGQLGETAGELTTGLGRGGSMLLFGLPAAGRTAVNVGTDAAEFTYENPTDAPGAALDVGQTVAQQQAEYAQENPARFTGELLTGAAAGYGVSAAATRAGLLSGRAGEFLRRVDLPTRTARRLRAESRGLRGADTSDLSRDSYIRQFRQGDSDVDPTSTPIPGSDTLRQFTTDNRGQLQIGRQRSQTPDVDGDDMPDIAGTRPDVDRRDPVTGSPGSRGGRSGRGGSGRSTSGRTGTRGTGSRTGRSRSGDFETTAADISTPGLSPLFGAEIGSAVTRLEQAQQPAATEEATTPPGTREDTTPFDPVTETTERTAQAQESTLDIAAGFRDRADQLPDVFEGLDGRTDIRADVGTTPTLDIDTSQQLRTFETPTTTTTTTTDTPTTTTDTPTTGGPGDPTGGGGTGRPPFDPPTGRPRTPGLPDLDLGGDSDDDGRARFEQFGEGYEVEFLDPLQGNGDSDTDSLPGFGNLL</sequence>
<feature type="compositionally biased region" description="Acidic residues" evidence="1">
    <location>
        <begin position="28"/>
        <end position="37"/>
    </location>
</feature>
<feature type="compositionally biased region" description="Pro residues" evidence="1">
    <location>
        <begin position="54"/>
        <end position="66"/>
    </location>
</feature>
<proteinExistence type="predicted"/>
<feature type="compositionally biased region" description="Polar residues" evidence="1">
    <location>
        <begin position="144"/>
        <end position="155"/>
    </location>
</feature>
<feature type="region of interest" description="Disordered" evidence="1">
    <location>
        <begin position="1"/>
        <end position="215"/>
    </location>
</feature>
<dbReference type="Proteomes" id="UP001208186">
    <property type="component" value="Unassembled WGS sequence"/>
</dbReference>
<evidence type="ECO:0000313" key="5">
    <source>
        <dbReference type="Proteomes" id="UP001209746"/>
    </source>
</evidence>
<dbReference type="EMBL" id="JAOPKC010000018">
    <property type="protein sequence ID" value="MCU4718985.1"/>
    <property type="molecule type" value="Genomic_DNA"/>
</dbReference>
<comment type="caution">
    <text evidence="3">The sequence shown here is derived from an EMBL/GenBank/DDBJ whole genome shotgun (WGS) entry which is preliminary data.</text>
</comment>
<dbReference type="RefSeq" id="WP_315909738.1">
    <property type="nucleotide sequence ID" value="NZ_JAOPKC010000018.1"/>
</dbReference>
<evidence type="ECO:0000313" key="2">
    <source>
        <dbReference type="EMBL" id="MCU4718985.1"/>
    </source>
</evidence>
<feature type="compositionally biased region" description="Gly residues" evidence="1">
    <location>
        <begin position="882"/>
        <end position="894"/>
    </location>
</feature>
<gene>
    <name evidence="3" type="ORF">OB914_13205</name>
    <name evidence="2" type="ORF">OB916_13090</name>
</gene>
<organism evidence="3 5">
    <name type="scientific">Halapricum hydrolyticum</name>
    <dbReference type="NCBI Taxonomy" id="2979991"/>
    <lineage>
        <taxon>Archaea</taxon>
        <taxon>Methanobacteriati</taxon>
        <taxon>Methanobacteriota</taxon>
        <taxon>Stenosarchaea group</taxon>
        <taxon>Halobacteria</taxon>
        <taxon>Halobacteriales</taxon>
        <taxon>Haloarculaceae</taxon>
        <taxon>Halapricum</taxon>
    </lineage>
</organism>
<feature type="compositionally biased region" description="Gly residues" evidence="1">
    <location>
        <begin position="1059"/>
        <end position="1071"/>
    </location>
</feature>
<name>A0AAE3IDU7_9EURY</name>
<accession>A0AAE3IDU7</accession>
<feature type="region of interest" description="Disordered" evidence="1">
    <location>
        <begin position="286"/>
        <end position="320"/>
    </location>
</feature>
<feature type="compositionally biased region" description="Low complexity" evidence="1">
    <location>
        <begin position="895"/>
        <end position="910"/>
    </location>
</feature>
<feature type="compositionally biased region" description="Low complexity" evidence="1">
    <location>
        <begin position="1037"/>
        <end position="1058"/>
    </location>
</feature>